<proteinExistence type="predicted"/>
<dbReference type="EMBL" id="JAGMWN010000006">
    <property type="protein sequence ID" value="MBP5857931.1"/>
    <property type="molecule type" value="Genomic_DNA"/>
</dbReference>
<keyword evidence="3" id="KW-0862">Zinc</keyword>
<dbReference type="GO" id="GO:0003871">
    <property type="term" value="F:5-methyltetrahydropteroyltriglutamate-homocysteine S-methyltransferase activity"/>
    <property type="evidence" value="ECO:0007669"/>
    <property type="project" value="InterPro"/>
</dbReference>
<evidence type="ECO:0000259" key="4">
    <source>
        <dbReference type="Pfam" id="PF01717"/>
    </source>
</evidence>
<dbReference type="InterPro" id="IPR038071">
    <property type="entry name" value="UROD/MetE-like_sf"/>
</dbReference>
<evidence type="ECO:0000256" key="3">
    <source>
        <dbReference type="ARBA" id="ARBA00022833"/>
    </source>
</evidence>
<comment type="caution">
    <text evidence="5">The sequence shown here is derived from an EMBL/GenBank/DDBJ whole genome shotgun (WGS) entry which is preliminary data.</text>
</comment>
<organism evidence="5 6">
    <name type="scientific">Marivibrio halodurans</name>
    <dbReference type="NCBI Taxonomy" id="2039722"/>
    <lineage>
        <taxon>Bacteria</taxon>
        <taxon>Pseudomonadati</taxon>
        <taxon>Pseudomonadota</taxon>
        <taxon>Alphaproteobacteria</taxon>
        <taxon>Rhodospirillales</taxon>
        <taxon>Rhodospirillaceae</taxon>
        <taxon>Marivibrio</taxon>
    </lineage>
</organism>
<evidence type="ECO:0000256" key="2">
    <source>
        <dbReference type="ARBA" id="ARBA00022723"/>
    </source>
</evidence>
<dbReference type="NCBIfam" id="NF006589">
    <property type="entry name" value="PRK09121.1"/>
    <property type="match status" value="1"/>
</dbReference>
<reference evidence="5" key="1">
    <citation type="submission" date="2021-04" db="EMBL/GenBank/DDBJ databases">
        <authorList>
            <person name="Zhang D.-C."/>
        </authorList>
    </citation>
    <scope>NUCLEOTIDE SEQUENCE</scope>
    <source>
        <strain evidence="5">CGMCC 1.15697</strain>
    </source>
</reference>
<feature type="domain" description="Cobalamin-independent methionine synthase MetE C-terminal/archaeal" evidence="4">
    <location>
        <begin position="3"/>
        <end position="334"/>
    </location>
</feature>
<dbReference type="GO" id="GO:0008270">
    <property type="term" value="F:zinc ion binding"/>
    <property type="evidence" value="ECO:0007669"/>
    <property type="project" value="InterPro"/>
</dbReference>
<dbReference type="CDD" id="cd03311">
    <property type="entry name" value="CIMS_C_terminal_like"/>
    <property type="match status" value="1"/>
</dbReference>
<dbReference type="RefSeq" id="WP_210682525.1">
    <property type="nucleotide sequence ID" value="NZ_JAGMWN010000006.1"/>
</dbReference>
<dbReference type="PANTHER" id="PTHR30519">
    <property type="entry name" value="5-METHYLTETRAHYDROPTEROYLTRIGLUTAMATE--HOMOCYSTEINE METHYLTRANSFERASE"/>
    <property type="match status" value="1"/>
</dbReference>
<name>A0A8J7SNW0_9PROT</name>
<dbReference type="Proteomes" id="UP000672602">
    <property type="component" value="Unassembled WGS sequence"/>
</dbReference>
<keyword evidence="2" id="KW-0479">Metal-binding</keyword>
<protein>
    <submittedName>
        <fullName evidence="5">Methionine synthase</fullName>
        <ecNumber evidence="5">2.1.1.13</ecNumber>
    </submittedName>
</protein>
<evidence type="ECO:0000256" key="1">
    <source>
        <dbReference type="ARBA" id="ARBA00001947"/>
    </source>
</evidence>
<evidence type="ECO:0000313" key="5">
    <source>
        <dbReference type="EMBL" id="MBP5857931.1"/>
    </source>
</evidence>
<keyword evidence="5" id="KW-0808">Transferase</keyword>
<sequence>MLETTLAGSLPKPAWLAEPERLWAPWAQESPERRLEAMRDATRLAIADQERSGLDIVSDGEQSRQHFVHGFLEGIEGIDFTNKRRIGIRDDRYEADCPVIVGALSRPKPVHADQVAFARQQTGRTLKFTLPGPMTIVDTLADDHYGDRESMAMAFADILNAEARDLVAAGADVIQFDEPAFNAYTHLVPGWGVAALNRAVAGVGAKKTAVHICYGYGIQQNNDWKKTLGKVWAQYREILPALVGSDIDQISLEFAGSRVPVDVLELVGDRKDVLVGAIDVASDTVETPDQVAAVIRDAMRHMPAANIYPCTNCGMAPMNRDLAYAKLTALAQGARQVRESL</sequence>
<dbReference type="Gene3D" id="3.20.20.210">
    <property type="match status" value="1"/>
</dbReference>
<evidence type="ECO:0000313" key="6">
    <source>
        <dbReference type="Proteomes" id="UP000672602"/>
    </source>
</evidence>
<dbReference type="EC" id="2.1.1.13" evidence="5"/>
<dbReference type="GO" id="GO:0032259">
    <property type="term" value="P:methylation"/>
    <property type="evidence" value="ECO:0007669"/>
    <property type="project" value="UniProtKB-KW"/>
</dbReference>
<dbReference type="Pfam" id="PF01717">
    <property type="entry name" value="Meth_synt_2"/>
    <property type="match status" value="1"/>
</dbReference>
<keyword evidence="6" id="KW-1185">Reference proteome</keyword>
<dbReference type="SUPFAM" id="SSF51726">
    <property type="entry name" value="UROD/MetE-like"/>
    <property type="match status" value="1"/>
</dbReference>
<accession>A0A8J7SNW0</accession>
<keyword evidence="5" id="KW-0489">Methyltransferase</keyword>
<gene>
    <name evidence="5" type="ORF">KAJ83_13005</name>
</gene>
<dbReference type="AlphaFoldDB" id="A0A8J7SNW0"/>
<comment type="cofactor">
    <cofactor evidence="1">
        <name>Zn(2+)</name>
        <dbReference type="ChEBI" id="CHEBI:29105"/>
    </cofactor>
</comment>
<dbReference type="GO" id="GO:0008705">
    <property type="term" value="F:methionine synthase activity"/>
    <property type="evidence" value="ECO:0007669"/>
    <property type="project" value="UniProtKB-EC"/>
</dbReference>
<dbReference type="InterPro" id="IPR002629">
    <property type="entry name" value="Met_Synth_C/arc"/>
</dbReference>